<gene>
    <name evidence="2" type="ORF">SAMN02745166_01279</name>
</gene>
<dbReference type="STRING" id="48467.SAMN02745166_01279"/>
<name>A0A1T4XB07_9BACT</name>
<evidence type="ECO:0000313" key="2">
    <source>
        <dbReference type="EMBL" id="SKA86308.1"/>
    </source>
</evidence>
<evidence type="ECO:0000256" key="1">
    <source>
        <dbReference type="SAM" id="SignalP"/>
    </source>
</evidence>
<keyword evidence="1" id="KW-0732">Signal</keyword>
<dbReference type="EMBL" id="FUYE01000003">
    <property type="protein sequence ID" value="SKA86308.1"/>
    <property type="molecule type" value="Genomic_DNA"/>
</dbReference>
<dbReference type="RefSeq" id="WP_078812470.1">
    <property type="nucleotide sequence ID" value="NZ_FUYE01000003.1"/>
</dbReference>
<keyword evidence="3" id="KW-1185">Reference proteome</keyword>
<accession>A0A1T4XB07</accession>
<reference evidence="3" key="1">
    <citation type="submission" date="2017-02" db="EMBL/GenBank/DDBJ databases">
        <authorList>
            <person name="Varghese N."/>
            <person name="Submissions S."/>
        </authorList>
    </citation>
    <scope>NUCLEOTIDE SEQUENCE [LARGE SCALE GENOMIC DNA]</scope>
    <source>
        <strain evidence="3">ATCC 700200</strain>
    </source>
</reference>
<dbReference type="AlphaFoldDB" id="A0A1T4XB07"/>
<dbReference type="OrthoDB" id="190682at2"/>
<sequence>MKTKLITSLFLIATTSLLLAHGGVELGPNKGRILEFSKNETMHGEVTVKDGKFHIALLDKDMKPVAVDKQSLVALTGDRDKPTKLEVSKDAQGFTVPLVAEGQWLIVQYKDTADSKSITARMHYETETCSGCGKAEWVCECKKAE</sequence>
<proteinExistence type="predicted"/>
<dbReference type="Proteomes" id="UP000190774">
    <property type="component" value="Unassembled WGS sequence"/>
</dbReference>
<feature type="signal peptide" evidence="1">
    <location>
        <begin position="1"/>
        <end position="20"/>
    </location>
</feature>
<organism evidence="2 3">
    <name type="scientific">Prosthecobacter debontii</name>
    <dbReference type="NCBI Taxonomy" id="48467"/>
    <lineage>
        <taxon>Bacteria</taxon>
        <taxon>Pseudomonadati</taxon>
        <taxon>Verrucomicrobiota</taxon>
        <taxon>Verrucomicrobiia</taxon>
        <taxon>Verrucomicrobiales</taxon>
        <taxon>Verrucomicrobiaceae</taxon>
        <taxon>Prosthecobacter</taxon>
    </lineage>
</organism>
<evidence type="ECO:0000313" key="3">
    <source>
        <dbReference type="Proteomes" id="UP000190774"/>
    </source>
</evidence>
<protein>
    <submittedName>
        <fullName evidence="2">Uncharacterized protein</fullName>
    </submittedName>
</protein>
<feature type="chain" id="PRO_5012482114" evidence="1">
    <location>
        <begin position="21"/>
        <end position="145"/>
    </location>
</feature>